<dbReference type="EMBL" id="CP006934">
    <property type="protein sequence ID" value="AHI54174.1"/>
    <property type="molecule type" value="Genomic_DNA"/>
</dbReference>
<dbReference type="HOGENOM" id="CLU_2208396_0_0_14"/>
<dbReference type="PATRIC" id="fig|1276257.3.peg.784"/>
<organism evidence="1 2">
    <name type="scientific">Spiroplasma sabaudiense Ar-1343</name>
    <dbReference type="NCBI Taxonomy" id="1276257"/>
    <lineage>
        <taxon>Bacteria</taxon>
        <taxon>Bacillati</taxon>
        <taxon>Mycoplasmatota</taxon>
        <taxon>Mollicutes</taxon>
        <taxon>Entomoplasmatales</taxon>
        <taxon>Spiroplasmataceae</taxon>
        <taxon>Spiroplasma</taxon>
    </lineage>
</organism>
<sequence length="107" mass="12573">MEKFNIAWENAIKFNNVDGAKSRMCYICDDQIKFNKLDSSEKPKANSWNIDWVDGNINNNNNSNIVATHAECNKNKVNINGFWLYINKKNYEDRISWNDQEKAAYFL</sequence>
<dbReference type="STRING" id="1276257.SSABA_v1c07720"/>
<gene>
    <name evidence="1" type="ORF">SSABA_v1c07720</name>
</gene>
<dbReference type="RefSeq" id="WP_025251311.1">
    <property type="nucleotide sequence ID" value="NZ_CP006934.1"/>
</dbReference>
<accession>W6AKC1</accession>
<keyword evidence="2" id="KW-1185">Reference proteome</keyword>
<evidence type="ECO:0000313" key="2">
    <source>
        <dbReference type="Proteomes" id="UP000019265"/>
    </source>
</evidence>
<dbReference type="Proteomes" id="UP000019265">
    <property type="component" value="Chromosome"/>
</dbReference>
<dbReference type="AlphaFoldDB" id="W6AKC1"/>
<dbReference type="KEGG" id="ssab:SSABA_v1c07720"/>
<protein>
    <submittedName>
        <fullName evidence="1">Uncharacterized protein</fullName>
    </submittedName>
</protein>
<reference evidence="1 2" key="1">
    <citation type="journal article" date="2014" name="Genome Biol. Evol.">
        <title>Molecular evolution of the substrate utilization strategies and putative virulence factors in mosquito-associated Spiroplasma species.</title>
        <authorList>
            <person name="Chang T.H."/>
            <person name="Lo W.S."/>
            <person name="Ku C."/>
            <person name="Chen L.L."/>
            <person name="Kuo C.H."/>
        </authorList>
    </citation>
    <scope>NUCLEOTIDE SEQUENCE [LARGE SCALE GENOMIC DNA]</scope>
    <source>
        <strain evidence="1">Ar-1343</strain>
    </source>
</reference>
<proteinExistence type="predicted"/>
<evidence type="ECO:0000313" key="1">
    <source>
        <dbReference type="EMBL" id="AHI54174.1"/>
    </source>
</evidence>
<dbReference type="OrthoDB" id="9936851at2"/>
<name>W6AKC1_9MOLU</name>